<evidence type="ECO:0000313" key="2">
    <source>
        <dbReference type="EMBL" id="KAK9148997.1"/>
    </source>
</evidence>
<evidence type="ECO:0000313" key="3">
    <source>
        <dbReference type="Proteomes" id="UP001419268"/>
    </source>
</evidence>
<comment type="caution">
    <text evidence="2">The sequence shown here is derived from an EMBL/GenBank/DDBJ whole genome shotgun (WGS) entry which is preliminary data.</text>
</comment>
<dbReference type="Proteomes" id="UP001419268">
    <property type="component" value="Unassembled WGS sequence"/>
</dbReference>
<organism evidence="2 3">
    <name type="scientific">Stephania cephalantha</name>
    <dbReference type="NCBI Taxonomy" id="152367"/>
    <lineage>
        <taxon>Eukaryota</taxon>
        <taxon>Viridiplantae</taxon>
        <taxon>Streptophyta</taxon>
        <taxon>Embryophyta</taxon>
        <taxon>Tracheophyta</taxon>
        <taxon>Spermatophyta</taxon>
        <taxon>Magnoliopsida</taxon>
        <taxon>Ranunculales</taxon>
        <taxon>Menispermaceae</taxon>
        <taxon>Menispermoideae</taxon>
        <taxon>Cissampelideae</taxon>
        <taxon>Stephania</taxon>
    </lineage>
</organism>
<name>A0AAP0KD62_9MAGN</name>
<dbReference type="AlphaFoldDB" id="A0AAP0KD62"/>
<sequence length="88" mass="9888">MDELGKTCGVQTTQCITSSHSSYHPRCNQMWSRQDLTKYKNEDNANKDQSKSSKNAQSYKIKGSSTLSYKGSYLPKFVAPNQDAINSM</sequence>
<dbReference type="EMBL" id="JBBNAG010000003">
    <property type="protein sequence ID" value="KAK9148997.1"/>
    <property type="molecule type" value="Genomic_DNA"/>
</dbReference>
<evidence type="ECO:0000256" key="1">
    <source>
        <dbReference type="SAM" id="MobiDB-lite"/>
    </source>
</evidence>
<feature type="region of interest" description="Disordered" evidence="1">
    <location>
        <begin position="38"/>
        <end position="59"/>
    </location>
</feature>
<protein>
    <submittedName>
        <fullName evidence="2">Uncharacterized protein</fullName>
    </submittedName>
</protein>
<gene>
    <name evidence="2" type="ORF">Scep_007754</name>
</gene>
<keyword evidence="3" id="KW-1185">Reference proteome</keyword>
<proteinExistence type="predicted"/>
<accession>A0AAP0KD62</accession>
<feature type="compositionally biased region" description="Basic and acidic residues" evidence="1">
    <location>
        <begin position="38"/>
        <end position="51"/>
    </location>
</feature>
<reference evidence="2 3" key="1">
    <citation type="submission" date="2024-01" db="EMBL/GenBank/DDBJ databases">
        <title>Genome assemblies of Stephania.</title>
        <authorList>
            <person name="Yang L."/>
        </authorList>
    </citation>
    <scope>NUCLEOTIDE SEQUENCE [LARGE SCALE GENOMIC DNA]</scope>
    <source>
        <strain evidence="2">JXDWG</strain>
        <tissue evidence="2">Leaf</tissue>
    </source>
</reference>